<evidence type="ECO:0000256" key="1">
    <source>
        <dbReference type="SAM" id="MobiDB-lite"/>
    </source>
</evidence>
<dbReference type="Gene3D" id="3.50.30.30">
    <property type="match status" value="1"/>
</dbReference>
<dbReference type="GO" id="GO:0008235">
    <property type="term" value="F:metalloexopeptidase activity"/>
    <property type="evidence" value="ECO:0007669"/>
    <property type="project" value="InterPro"/>
</dbReference>
<feature type="domain" description="Peptidase M28" evidence="4">
    <location>
        <begin position="314"/>
        <end position="530"/>
    </location>
</feature>
<dbReference type="InterPro" id="IPR003137">
    <property type="entry name" value="PA_domain"/>
</dbReference>
<accession>A0A5C5TWC5</accession>
<dbReference type="PANTHER" id="PTHR12147">
    <property type="entry name" value="METALLOPEPTIDASE M28 FAMILY MEMBER"/>
    <property type="match status" value="1"/>
</dbReference>
<evidence type="ECO:0000259" key="4">
    <source>
        <dbReference type="Pfam" id="PF04389"/>
    </source>
</evidence>
<dbReference type="RefSeq" id="WP_146313028.1">
    <property type="nucleotide sequence ID" value="NZ_VOHE01000006.1"/>
</dbReference>
<feature type="domain" description="PA" evidence="3">
    <location>
        <begin position="161"/>
        <end position="225"/>
    </location>
</feature>
<dbReference type="SUPFAM" id="SSF52025">
    <property type="entry name" value="PA domain"/>
    <property type="match status" value="1"/>
</dbReference>
<feature type="signal peptide" evidence="2">
    <location>
        <begin position="1"/>
        <end position="30"/>
    </location>
</feature>
<protein>
    <submittedName>
        <fullName evidence="5">M28 family peptidase</fullName>
    </submittedName>
</protein>
<evidence type="ECO:0000313" key="6">
    <source>
        <dbReference type="Proteomes" id="UP000315949"/>
    </source>
</evidence>
<evidence type="ECO:0000259" key="3">
    <source>
        <dbReference type="Pfam" id="PF02225"/>
    </source>
</evidence>
<comment type="caution">
    <text evidence="5">The sequence shown here is derived from an EMBL/GenBank/DDBJ whole genome shotgun (WGS) entry which is preliminary data.</text>
</comment>
<name>A0A5C5TWC5_9GAMM</name>
<reference evidence="5 6" key="1">
    <citation type="submission" date="2019-07" db="EMBL/GenBank/DDBJ databases">
        <title>Luteimonas sp. YD-1 nov., isolated from acidic soil.</title>
        <authorList>
            <person name="Zhou J."/>
        </authorList>
    </citation>
    <scope>NUCLEOTIDE SEQUENCE [LARGE SCALE GENOMIC DNA]</scope>
    <source>
        <strain evidence="5 6">YD-1</strain>
    </source>
</reference>
<dbReference type="SUPFAM" id="SSF53187">
    <property type="entry name" value="Zn-dependent exopeptidases"/>
    <property type="match status" value="1"/>
</dbReference>
<dbReference type="CDD" id="cd04820">
    <property type="entry name" value="PA_M28_1_1"/>
    <property type="match status" value="1"/>
</dbReference>
<evidence type="ECO:0000256" key="2">
    <source>
        <dbReference type="SAM" id="SignalP"/>
    </source>
</evidence>
<dbReference type="PANTHER" id="PTHR12147:SF26">
    <property type="entry name" value="PEPTIDASE M28 DOMAIN-CONTAINING PROTEIN"/>
    <property type="match status" value="1"/>
</dbReference>
<sequence length="559" mass="58841">MPCRTTAALLLGACLALGACQRSPAPPAGAAADPAAPATPKPANDTPAGQRIEADVVALADDAMEGRETGTPGYDRAAGYVAERFAALGLEPAGDDGGWRQAVPLLKGTALAEGARLEVRRGGQATALELRTQFLPGADFNRERSEVEAPAVFVGQAVHAPELGHDDFAGLDLRGKIAVVFGGAPGTFDDTRRAFHSSWREKLRNLVERGAIGAVMVNTADDEARYPWARTAEQFGRPSMRLRGPDGRAIGAWPQLQATAVVSAAAADLLFEGGDMTSAQLFDAARQGRLRGFDLPGTLLLAGRTRLEPAESANVVGRIGGSDPVLAAEHVVYTAHLDHVGIGAEVDGDAIHNGALDNALGVAIMLEAARELAQGPAPGRSLLFVALTGEEQGLLGAEWFARHPPVEGTLVANINMDMPVLTAPTTDVVPIGVAHSDLDAVLEQAASEIGVALSPDPFPEEVVFVRSDQYAFVRAGIPAVYLMGGVVGANPGQDPKVAMTWFLRHCYHRPCDDTSLPIQYGDAARLARLNARIGQLVGDAPQRPRWKPGDFFGERFGKE</sequence>
<gene>
    <name evidence="5" type="ORF">FQY79_11325</name>
</gene>
<dbReference type="EMBL" id="VOHE01000006">
    <property type="protein sequence ID" value="TWT17907.1"/>
    <property type="molecule type" value="Genomic_DNA"/>
</dbReference>
<dbReference type="PROSITE" id="PS51257">
    <property type="entry name" value="PROKAR_LIPOPROTEIN"/>
    <property type="match status" value="1"/>
</dbReference>
<feature type="region of interest" description="Disordered" evidence="1">
    <location>
        <begin position="25"/>
        <end position="49"/>
    </location>
</feature>
<dbReference type="Proteomes" id="UP000315949">
    <property type="component" value="Unassembled WGS sequence"/>
</dbReference>
<dbReference type="Gene3D" id="3.40.630.10">
    <property type="entry name" value="Zn peptidases"/>
    <property type="match status" value="1"/>
</dbReference>
<dbReference type="AlphaFoldDB" id="A0A5C5TWC5"/>
<dbReference type="InterPro" id="IPR046450">
    <property type="entry name" value="PA_dom_sf"/>
</dbReference>
<dbReference type="Pfam" id="PF04389">
    <property type="entry name" value="Peptidase_M28"/>
    <property type="match status" value="1"/>
</dbReference>
<dbReference type="InterPro" id="IPR045175">
    <property type="entry name" value="M28_fam"/>
</dbReference>
<feature type="compositionally biased region" description="Low complexity" evidence="1">
    <location>
        <begin position="28"/>
        <end position="48"/>
    </location>
</feature>
<keyword evidence="6" id="KW-1185">Reference proteome</keyword>
<evidence type="ECO:0000313" key="5">
    <source>
        <dbReference type="EMBL" id="TWT17907.1"/>
    </source>
</evidence>
<dbReference type="InterPro" id="IPR007484">
    <property type="entry name" value="Peptidase_M28"/>
</dbReference>
<dbReference type="Pfam" id="PF02225">
    <property type="entry name" value="PA"/>
    <property type="match status" value="1"/>
</dbReference>
<feature type="chain" id="PRO_5022796428" evidence="2">
    <location>
        <begin position="31"/>
        <end position="559"/>
    </location>
</feature>
<dbReference type="OrthoDB" id="9778250at2"/>
<proteinExistence type="predicted"/>
<keyword evidence="2" id="KW-0732">Signal</keyword>
<dbReference type="GO" id="GO:0006508">
    <property type="term" value="P:proteolysis"/>
    <property type="evidence" value="ECO:0007669"/>
    <property type="project" value="InterPro"/>
</dbReference>
<organism evidence="5 6">
    <name type="scientific">Luteimonas wenzhouensis</name>
    <dbReference type="NCBI Taxonomy" id="2599615"/>
    <lineage>
        <taxon>Bacteria</taxon>
        <taxon>Pseudomonadati</taxon>
        <taxon>Pseudomonadota</taxon>
        <taxon>Gammaproteobacteria</taxon>
        <taxon>Lysobacterales</taxon>
        <taxon>Lysobacteraceae</taxon>
        <taxon>Luteimonas</taxon>
    </lineage>
</organism>